<keyword evidence="2" id="KW-1185">Reference proteome</keyword>
<name>A0A103Y699_CYNCS</name>
<evidence type="ECO:0000313" key="2">
    <source>
        <dbReference type="Proteomes" id="UP000243975"/>
    </source>
</evidence>
<protein>
    <submittedName>
        <fullName evidence="1">Uncharacterized protein</fullName>
    </submittedName>
</protein>
<reference evidence="1 2" key="1">
    <citation type="journal article" date="2016" name="Sci. Rep.">
        <title>The genome sequence of the outbreeding globe artichoke constructed de novo incorporating a phase-aware low-pass sequencing strategy of F1 progeny.</title>
        <authorList>
            <person name="Scaglione D."/>
            <person name="Reyes-Chin-Wo S."/>
            <person name="Acquadro A."/>
            <person name="Froenicke L."/>
            <person name="Portis E."/>
            <person name="Beitel C."/>
            <person name="Tirone M."/>
            <person name="Mauro R."/>
            <person name="Lo Monaco A."/>
            <person name="Mauromicale G."/>
            <person name="Faccioli P."/>
            <person name="Cattivelli L."/>
            <person name="Rieseberg L."/>
            <person name="Michelmore R."/>
            <person name="Lanteri S."/>
        </authorList>
    </citation>
    <scope>NUCLEOTIDE SEQUENCE [LARGE SCALE GENOMIC DNA]</scope>
    <source>
        <strain evidence="1">2C</strain>
    </source>
</reference>
<organism evidence="1 2">
    <name type="scientific">Cynara cardunculus var. scolymus</name>
    <name type="common">Globe artichoke</name>
    <name type="synonym">Cynara scolymus</name>
    <dbReference type="NCBI Taxonomy" id="59895"/>
    <lineage>
        <taxon>Eukaryota</taxon>
        <taxon>Viridiplantae</taxon>
        <taxon>Streptophyta</taxon>
        <taxon>Embryophyta</taxon>
        <taxon>Tracheophyta</taxon>
        <taxon>Spermatophyta</taxon>
        <taxon>Magnoliopsida</taxon>
        <taxon>eudicotyledons</taxon>
        <taxon>Gunneridae</taxon>
        <taxon>Pentapetalae</taxon>
        <taxon>asterids</taxon>
        <taxon>campanulids</taxon>
        <taxon>Asterales</taxon>
        <taxon>Asteraceae</taxon>
        <taxon>Carduoideae</taxon>
        <taxon>Cardueae</taxon>
        <taxon>Carduinae</taxon>
        <taxon>Cynara</taxon>
    </lineage>
</organism>
<dbReference type="EMBL" id="LEKV01002380">
    <property type="protein sequence ID" value="KVI03297.1"/>
    <property type="molecule type" value="Genomic_DNA"/>
</dbReference>
<evidence type="ECO:0000313" key="1">
    <source>
        <dbReference type="EMBL" id="KVI03297.1"/>
    </source>
</evidence>
<accession>A0A103Y699</accession>
<gene>
    <name evidence="1" type="ORF">Ccrd_018406</name>
</gene>
<comment type="caution">
    <text evidence="1">The sequence shown here is derived from an EMBL/GenBank/DDBJ whole genome shotgun (WGS) entry which is preliminary data.</text>
</comment>
<proteinExistence type="predicted"/>
<dbReference type="Gramene" id="KVI03297">
    <property type="protein sequence ID" value="KVI03297"/>
    <property type="gene ID" value="Ccrd_018406"/>
</dbReference>
<sequence length="81" mass="8894">MVSEHLKSSVHLLPRICSTVKSWSLSDPQDLVCFNQYDEILRAFLFFVEKISSLDLRVTAGEATTGDGEAGSASDGEAEMR</sequence>
<dbReference type="Proteomes" id="UP000243975">
    <property type="component" value="Unassembled WGS sequence"/>
</dbReference>
<dbReference type="AlphaFoldDB" id="A0A103Y699"/>